<proteinExistence type="predicted"/>
<evidence type="ECO:0000313" key="2">
    <source>
        <dbReference type="Proteomes" id="UP000054047"/>
    </source>
</evidence>
<dbReference type="Proteomes" id="UP000054047">
    <property type="component" value="Unassembled WGS sequence"/>
</dbReference>
<protein>
    <submittedName>
        <fullName evidence="1">Uncharacterized protein</fullName>
    </submittedName>
</protein>
<name>A0A0C2FRX0_9BILA</name>
<gene>
    <name evidence="1" type="ORF">ANCDUO_18595</name>
</gene>
<sequence length="177" mass="19998">MTLTTNVRVHLQGDLSAQTFAQQLLRLGDGKFPIDPDTDTISFPEDFCNAAISVEELIDNVFPDIGNNFKNHQWLCERAILAPMNESVNNINIGIQNQLPGPTSTYESIDTVVDSEQAVYYPTEFLNSLEPPGMPPHSVPIRMWRHSPQRMSAENVQQLRDINLCAYYFVEPVPHLL</sequence>
<dbReference type="PANTHER" id="PTHR10492">
    <property type="match status" value="1"/>
</dbReference>
<dbReference type="PANTHER" id="PTHR10492:SF57">
    <property type="entry name" value="ATP-DEPENDENT DNA HELICASE"/>
    <property type="match status" value="1"/>
</dbReference>
<dbReference type="OrthoDB" id="10056572at2759"/>
<organism evidence="1 2">
    <name type="scientific">Ancylostoma duodenale</name>
    <dbReference type="NCBI Taxonomy" id="51022"/>
    <lineage>
        <taxon>Eukaryota</taxon>
        <taxon>Metazoa</taxon>
        <taxon>Ecdysozoa</taxon>
        <taxon>Nematoda</taxon>
        <taxon>Chromadorea</taxon>
        <taxon>Rhabditida</taxon>
        <taxon>Rhabditina</taxon>
        <taxon>Rhabditomorpha</taxon>
        <taxon>Strongyloidea</taxon>
        <taxon>Ancylostomatidae</taxon>
        <taxon>Ancylostomatinae</taxon>
        <taxon>Ancylostoma</taxon>
    </lineage>
</organism>
<evidence type="ECO:0000313" key="1">
    <source>
        <dbReference type="EMBL" id="KIH51320.1"/>
    </source>
</evidence>
<accession>A0A0C2FRX0</accession>
<dbReference type="AlphaFoldDB" id="A0A0C2FRX0"/>
<dbReference type="EMBL" id="KN746970">
    <property type="protein sequence ID" value="KIH51320.1"/>
    <property type="molecule type" value="Genomic_DNA"/>
</dbReference>
<reference evidence="1 2" key="1">
    <citation type="submission" date="2013-12" db="EMBL/GenBank/DDBJ databases">
        <title>Draft genome of the parsitic nematode Ancylostoma duodenale.</title>
        <authorList>
            <person name="Mitreva M."/>
        </authorList>
    </citation>
    <scope>NUCLEOTIDE SEQUENCE [LARGE SCALE GENOMIC DNA]</scope>
    <source>
        <strain evidence="1 2">Zhejiang</strain>
    </source>
</reference>
<keyword evidence="2" id="KW-1185">Reference proteome</keyword>